<evidence type="ECO:0000313" key="1">
    <source>
        <dbReference type="EMBL" id="QIN79872.1"/>
    </source>
</evidence>
<dbReference type="KEGG" id="rmar:GBA65_16560"/>
<dbReference type="AlphaFoldDB" id="A0A6G8Q082"/>
<gene>
    <name evidence="1" type="ORF">GBA65_16560</name>
</gene>
<protein>
    <recommendedName>
        <fullName evidence="3">Methyltransferase type 12</fullName>
    </recommendedName>
</protein>
<dbReference type="EMBL" id="CP045121">
    <property type="protein sequence ID" value="QIN79872.1"/>
    <property type="molecule type" value="Genomic_DNA"/>
</dbReference>
<evidence type="ECO:0008006" key="3">
    <source>
        <dbReference type="Google" id="ProtNLM"/>
    </source>
</evidence>
<reference evidence="1 2" key="1">
    <citation type="submission" date="2019-10" db="EMBL/GenBank/DDBJ databases">
        <title>Rubrobacter sp nov SCSIO 52915 isolated from a deep-sea sediment in the South China Sea.</title>
        <authorList>
            <person name="Chen R.W."/>
        </authorList>
    </citation>
    <scope>NUCLEOTIDE SEQUENCE [LARGE SCALE GENOMIC DNA]</scope>
    <source>
        <strain evidence="1 2">SCSIO 52915</strain>
    </source>
</reference>
<proteinExistence type="predicted"/>
<evidence type="ECO:0000313" key="2">
    <source>
        <dbReference type="Proteomes" id="UP000502706"/>
    </source>
</evidence>
<dbReference type="Proteomes" id="UP000502706">
    <property type="component" value="Chromosome"/>
</dbReference>
<dbReference type="RefSeq" id="WP_166397547.1">
    <property type="nucleotide sequence ID" value="NZ_CP045121.1"/>
</dbReference>
<accession>A0A6G8Q082</accession>
<sequence>MQDRDTVHQKSGKANFDQIYDLEDPREYYNTLGEFDYCVPRHGQRVFRQLARALQEERAGTGSRAKKLAVVDVCCSYGINAALLKHDLTLDDLYARYGSAEVAGLSCEELIEADAAFYRERRMEGAPETVGVDIAPNAVSYGVRSGLLDAGFAENLEEGEPTEDLGRAVAGTDLLTVTGGIGYVSQRTFDKLLDRATDGAEGGAPWVAAFALRWVSYGEISDVLAEHGLVTQKLPGHTFTQRRFTGDEERDYVLGELAGMGVDPAGKEDEGWYHADFYLSRPAEQAGKPVEELLAPVL</sequence>
<organism evidence="1 2">
    <name type="scientific">Rubrobacter marinus</name>
    <dbReference type="NCBI Taxonomy" id="2653852"/>
    <lineage>
        <taxon>Bacteria</taxon>
        <taxon>Bacillati</taxon>
        <taxon>Actinomycetota</taxon>
        <taxon>Rubrobacteria</taxon>
        <taxon>Rubrobacterales</taxon>
        <taxon>Rubrobacteraceae</taxon>
        <taxon>Rubrobacter</taxon>
    </lineage>
</organism>
<keyword evidence="2" id="KW-1185">Reference proteome</keyword>
<name>A0A6G8Q082_9ACTN</name>